<dbReference type="Proteomes" id="UP000265520">
    <property type="component" value="Unassembled WGS sequence"/>
</dbReference>
<protein>
    <submittedName>
        <fullName evidence="2">Uncharacterized protein</fullName>
    </submittedName>
</protein>
<evidence type="ECO:0000256" key="1">
    <source>
        <dbReference type="SAM" id="MobiDB-lite"/>
    </source>
</evidence>
<organism evidence="2 3">
    <name type="scientific">Trifolium medium</name>
    <dbReference type="NCBI Taxonomy" id="97028"/>
    <lineage>
        <taxon>Eukaryota</taxon>
        <taxon>Viridiplantae</taxon>
        <taxon>Streptophyta</taxon>
        <taxon>Embryophyta</taxon>
        <taxon>Tracheophyta</taxon>
        <taxon>Spermatophyta</taxon>
        <taxon>Magnoliopsida</taxon>
        <taxon>eudicotyledons</taxon>
        <taxon>Gunneridae</taxon>
        <taxon>Pentapetalae</taxon>
        <taxon>rosids</taxon>
        <taxon>fabids</taxon>
        <taxon>Fabales</taxon>
        <taxon>Fabaceae</taxon>
        <taxon>Papilionoideae</taxon>
        <taxon>50 kb inversion clade</taxon>
        <taxon>NPAAA clade</taxon>
        <taxon>Hologalegina</taxon>
        <taxon>IRL clade</taxon>
        <taxon>Trifolieae</taxon>
        <taxon>Trifolium</taxon>
    </lineage>
</organism>
<name>A0A392W262_9FABA</name>
<evidence type="ECO:0000313" key="2">
    <source>
        <dbReference type="EMBL" id="MCI94377.1"/>
    </source>
</evidence>
<proteinExistence type="predicted"/>
<dbReference type="EMBL" id="LXQA011354646">
    <property type="protein sequence ID" value="MCI94377.1"/>
    <property type="molecule type" value="Genomic_DNA"/>
</dbReference>
<feature type="compositionally biased region" description="Low complexity" evidence="1">
    <location>
        <begin position="14"/>
        <end position="25"/>
    </location>
</feature>
<dbReference type="AlphaFoldDB" id="A0A392W262"/>
<feature type="region of interest" description="Disordered" evidence="1">
    <location>
        <begin position="1"/>
        <end position="32"/>
    </location>
</feature>
<keyword evidence="3" id="KW-1185">Reference proteome</keyword>
<accession>A0A392W262</accession>
<feature type="non-terminal residue" evidence="2">
    <location>
        <position position="1"/>
    </location>
</feature>
<sequence length="32" mass="3219">QALPAVAPVLGHEPSPSLGLDPSGSRVRPEPS</sequence>
<reference evidence="2 3" key="1">
    <citation type="journal article" date="2018" name="Front. Plant Sci.">
        <title>Red Clover (Trifolium pratense) and Zigzag Clover (T. medium) - A Picture of Genomic Similarities and Differences.</title>
        <authorList>
            <person name="Dluhosova J."/>
            <person name="Istvanek J."/>
            <person name="Nedelnik J."/>
            <person name="Repkova J."/>
        </authorList>
    </citation>
    <scope>NUCLEOTIDE SEQUENCE [LARGE SCALE GENOMIC DNA]</scope>
    <source>
        <strain evidence="3">cv. 10/8</strain>
        <tissue evidence="2">Leaf</tissue>
    </source>
</reference>
<evidence type="ECO:0000313" key="3">
    <source>
        <dbReference type="Proteomes" id="UP000265520"/>
    </source>
</evidence>
<comment type="caution">
    <text evidence="2">The sequence shown here is derived from an EMBL/GenBank/DDBJ whole genome shotgun (WGS) entry which is preliminary data.</text>
</comment>